<keyword evidence="3" id="KW-1185">Reference proteome</keyword>
<organism evidence="2 3">
    <name type="scientific">Liparis tanakae</name>
    <name type="common">Tanaka's snailfish</name>
    <dbReference type="NCBI Taxonomy" id="230148"/>
    <lineage>
        <taxon>Eukaryota</taxon>
        <taxon>Metazoa</taxon>
        <taxon>Chordata</taxon>
        <taxon>Craniata</taxon>
        <taxon>Vertebrata</taxon>
        <taxon>Euteleostomi</taxon>
        <taxon>Actinopterygii</taxon>
        <taxon>Neopterygii</taxon>
        <taxon>Teleostei</taxon>
        <taxon>Neoteleostei</taxon>
        <taxon>Acanthomorphata</taxon>
        <taxon>Eupercaria</taxon>
        <taxon>Perciformes</taxon>
        <taxon>Cottioidei</taxon>
        <taxon>Cottales</taxon>
        <taxon>Liparidae</taxon>
        <taxon>Liparis</taxon>
    </lineage>
</organism>
<evidence type="ECO:0000256" key="1">
    <source>
        <dbReference type="SAM" id="MobiDB-lite"/>
    </source>
</evidence>
<sequence>MLRLARARITSLLCSAIGRAPFFARPPRSLRSSGTSTDRLALVRWCARVFSSPAPAARLRGHGRERGGHAEHAHRVRQQILRARWRAAAALLPGEDGGDRQLLPEEQRHLDRHLPEVR</sequence>
<proteinExistence type="predicted"/>
<protein>
    <submittedName>
        <fullName evidence="2">Uncharacterized protein</fullName>
    </submittedName>
</protein>
<dbReference type="AlphaFoldDB" id="A0A4Z2E9S9"/>
<evidence type="ECO:0000313" key="2">
    <source>
        <dbReference type="EMBL" id="TNN25568.1"/>
    </source>
</evidence>
<dbReference type="EMBL" id="SRLO01012192">
    <property type="protein sequence ID" value="TNN25568.1"/>
    <property type="molecule type" value="Genomic_DNA"/>
</dbReference>
<name>A0A4Z2E9S9_9TELE</name>
<evidence type="ECO:0000313" key="3">
    <source>
        <dbReference type="Proteomes" id="UP000314294"/>
    </source>
</evidence>
<dbReference type="Proteomes" id="UP000314294">
    <property type="component" value="Unassembled WGS sequence"/>
</dbReference>
<gene>
    <name evidence="2" type="ORF">EYF80_064301</name>
</gene>
<feature type="compositionally biased region" description="Basic and acidic residues" evidence="1">
    <location>
        <begin position="97"/>
        <end position="118"/>
    </location>
</feature>
<accession>A0A4Z2E9S9</accession>
<feature type="region of interest" description="Disordered" evidence="1">
    <location>
        <begin position="92"/>
        <end position="118"/>
    </location>
</feature>
<comment type="caution">
    <text evidence="2">The sequence shown here is derived from an EMBL/GenBank/DDBJ whole genome shotgun (WGS) entry which is preliminary data.</text>
</comment>
<reference evidence="2 3" key="1">
    <citation type="submission" date="2019-03" db="EMBL/GenBank/DDBJ databases">
        <title>First draft genome of Liparis tanakae, snailfish: a comprehensive survey of snailfish specific genes.</title>
        <authorList>
            <person name="Kim W."/>
            <person name="Song I."/>
            <person name="Jeong J.-H."/>
            <person name="Kim D."/>
            <person name="Kim S."/>
            <person name="Ryu S."/>
            <person name="Song J.Y."/>
            <person name="Lee S.K."/>
        </authorList>
    </citation>
    <scope>NUCLEOTIDE SEQUENCE [LARGE SCALE GENOMIC DNA]</scope>
    <source>
        <tissue evidence="2">Muscle</tissue>
    </source>
</reference>